<dbReference type="AlphaFoldDB" id="A0AA39RTZ7"/>
<feature type="region of interest" description="Disordered" evidence="1">
    <location>
        <begin position="160"/>
        <end position="182"/>
    </location>
</feature>
<evidence type="ECO:0000313" key="2">
    <source>
        <dbReference type="EMBL" id="KAK0578249.1"/>
    </source>
</evidence>
<evidence type="ECO:0000313" key="3">
    <source>
        <dbReference type="Proteomes" id="UP001168877"/>
    </source>
</evidence>
<keyword evidence="3" id="KW-1185">Reference proteome</keyword>
<dbReference type="Proteomes" id="UP001168877">
    <property type="component" value="Unassembled WGS sequence"/>
</dbReference>
<protein>
    <submittedName>
        <fullName evidence="2">Uncharacterized protein</fullName>
    </submittedName>
</protein>
<dbReference type="EMBL" id="JAUESC010000385">
    <property type="protein sequence ID" value="KAK0578249.1"/>
    <property type="molecule type" value="Genomic_DNA"/>
</dbReference>
<comment type="caution">
    <text evidence="2">The sequence shown here is derived from an EMBL/GenBank/DDBJ whole genome shotgun (WGS) entry which is preliminary data.</text>
</comment>
<feature type="compositionally biased region" description="Polar residues" evidence="1">
    <location>
        <begin position="167"/>
        <end position="178"/>
    </location>
</feature>
<name>A0AA39RTZ7_ACESA</name>
<accession>A0AA39RTZ7</accession>
<reference evidence="2" key="2">
    <citation type="submission" date="2023-06" db="EMBL/GenBank/DDBJ databases">
        <authorList>
            <person name="Swenson N.G."/>
            <person name="Wegrzyn J.L."/>
            <person name="Mcevoy S.L."/>
        </authorList>
    </citation>
    <scope>NUCLEOTIDE SEQUENCE</scope>
    <source>
        <strain evidence="2">NS2018</strain>
        <tissue evidence="2">Leaf</tissue>
    </source>
</reference>
<reference evidence="2" key="1">
    <citation type="journal article" date="2022" name="Plant J.">
        <title>Strategies of tolerance reflected in two North American maple genomes.</title>
        <authorList>
            <person name="McEvoy S.L."/>
            <person name="Sezen U.U."/>
            <person name="Trouern-Trend A."/>
            <person name="McMahon S.M."/>
            <person name="Schaberg P.G."/>
            <person name="Yang J."/>
            <person name="Wegrzyn J.L."/>
            <person name="Swenson N.G."/>
        </authorList>
    </citation>
    <scope>NUCLEOTIDE SEQUENCE</scope>
    <source>
        <strain evidence="2">NS2018</strain>
    </source>
</reference>
<feature type="region of interest" description="Disordered" evidence="1">
    <location>
        <begin position="242"/>
        <end position="269"/>
    </location>
</feature>
<sequence length="361" mass="39864">MLTSQGFMWKDTPEKKLLILFTCEERIRDPLGSPPPRQEYIFKILSVFVVNCLIQPTCMNLQVAGSEMEFEWQMPMNQPAAAMQSDTDNMKWRLLETYPSDQPHFLAVDVSGLGREIPTFNLDFDETPILNPDSDEIPTFNPDSDEILTLNLDSDEIPTFNRDSDNARSNPFVSTRSHVNPPMTRAKQFSHHRGTREALPRDLQIRPQSVSGIVPPQDYGTSNDVGVEEDPAVGVFEGVPQSTRVKSSGPITDKENEQSGSAINKGKEKVQVGPVVKELVGLVPKVDPINDPNIRKDHPPLVSRSSPTLMSEDPIVPPLEAGGPFKAIPIEISDEGSVPVRPWPSSEGSSLPLSQPRGPSP</sequence>
<proteinExistence type="predicted"/>
<organism evidence="2 3">
    <name type="scientific">Acer saccharum</name>
    <name type="common">Sugar maple</name>
    <dbReference type="NCBI Taxonomy" id="4024"/>
    <lineage>
        <taxon>Eukaryota</taxon>
        <taxon>Viridiplantae</taxon>
        <taxon>Streptophyta</taxon>
        <taxon>Embryophyta</taxon>
        <taxon>Tracheophyta</taxon>
        <taxon>Spermatophyta</taxon>
        <taxon>Magnoliopsida</taxon>
        <taxon>eudicotyledons</taxon>
        <taxon>Gunneridae</taxon>
        <taxon>Pentapetalae</taxon>
        <taxon>rosids</taxon>
        <taxon>malvids</taxon>
        <taxon>Sapindales</taxon>
        <taxon>Sapindaceae</taxon>
        <taxon>Hippocastanoideae</taxon>
        <taxon>Acereae</taxon>
        <taxon>Acer</taxon>
    </lineage>
</organism>
<gene>
    <name evidence="2" type="ORF">LWI29_007436</name>
</gene>
<feature type="region of interest" description="Disordered" evidence="1">
    <location>
        <begin position="286"/>
        <end position="361"/>
    </location>
</feature>
<evidence type="ECO:0000256" key="1">
    <source>
        <dbReference type="SAM" id="MobiDB-lite"/>
    </source>
</evidence>